<keyword evidence="2" id="KW-0813">Transport</keyword>
<comment type="similarity">
    <text evidence="1">Belongs to the bacterial solute-binding protein 1 family.</text>
</comment>
<feature type="signal peptide" evidence="4">
    <location>
        <begin position="1"/>
        <end position="21"/>
    </location>
</feature>
<dbReference type="Gene3D" id="3.40.190.10">
    <property type="entry name" value="Periplasmic binding protein-like II"/>
    <property type="match status" value="1"/>
</dbReference>
<dbReference type="PROSITE" id="PS51257">
    <property type="entry name" value="PROKAR_LIPOPROTEIN"/>
    <property type="match status" value="1"/>
</dbReference>
<name>A0ABT3DCL4_9BACI</name>
<comment type="caution">
    <text evidence="5">The sequence shown here is derived from an EMBL/GenBank/DDBJ whole genome shotgun (WGS) entry which is preliminary data.</text>
</comment>
<dbReference type="RefSeq" id="WP_264141704.1">
    <property type="nucleotide sequence ID" value="NZ_JAOYEY010000023.1"/>
</dbReference>
<protein>
    <submittedName>
        <fullName evidence="5">Extracellular solute-binding protein</fullName>
    </submittedName>
</protein>
<evidence type="ECO:0000313" key="5">
    <source>
        <dbReference type="EMBL" id="MCV9884794.1"/>
    </source>
</evidence>
<evidence type="ECO:0000256" key="3">
    <source>
        <dbReference type="ARBA" id="ARBA00022729"/>
    </source>
</evidence>
<reference evidence="5 6" key="1">
    <citation type="submission" date="2022-10" db="EMBL/GenBank/DDBJ databases">
        <title>Draft genome assembly of moderately radiation resistant bacterium Metabacillus halosaccharovorans.</title>
        <authorList>
            <person name="Pal S."/>
            <person name="Gopinathan A."/>
        </authorList>
    </citation>
    <scope>NUCLEOTIDE SEQUENCE [LARGE SCALE GENOMIC DNA]</scope>
    <source>
        <strain evidence="5 6">VITHBRA001</strain>
    </source>
</reference>
<dbReference type="SUPFAM" id="SSF53850">
    <property type="entry name" value="Periplasmic binding protein-like II"/>
    <property type="match status" value="1"/>
</dbReference>
<organism evidence="5 6">
    <name type="scientific">Metabacillus halosaccharovorans</name>
    <dbReference type="NCBI Taxonomy" id="930124"/>
    <lineage>
        <taxon>Bacteria</taxon>
        <taxon>Bacillati</taxon>
        <taxon>Bacillota</taxon>
        <taxon>Bacilli</taxon>
        <taxon>Bacillales</taxon>
        <taxon>Bacillaceae</taxon>
        <taxon>Metabacillus</taxon>
    </lineage>
</organism>
<keyword evidence="3 4" id="KW-0732">Signal</keyword>
<evidence type="ECO:0000256" key="4">
    <source>
        <dbReference type="SAM" id="SignalP"/>
    </source>
</evidence>
<evidence type="ECO:0000256" key="1">
    <source>
        <dbReference type="ARBA" id="ARBA00008520"/>
    </source>
</evidence>
<feature type="chain" id="PRO_5046781763" evidence="4">
    <location>
        <begin position="22"/>
        <end position="460"/>
    </location>
</feature>
<dbReference type="PANTHER" id="PTHR30061:SF50">
    <property type="entry name" value="MALTOSE_MALTODEXTRIN-BINDING PERIPLASMIC PROTEIN"/>
    <property type="match status" value="1"/>
</dbReference>
<dbReference type="PANTHER" id="PTHR30061">
    <property type="entry name" value="MALTOSE-BINDING PERIPLASMIC PROTEIN"/>
    <property type="match status" value="1"/>
</dbReference>
<dbReference type="InterPro" id="IPR006059">
    <property type="entry name" value="SBP"/>
</dbReference>
<dbReference type="Proteomes" id="UP001526147">
    <property type="component" value="Unassembled WGS sequence"/>
</dbReference>
<dbReference type="Pfam" id="PF13416">
    <property type="entry name" value="SBP_bac_8"/>
    <property type="match status" value="1"/>
</dbReference>
<proteinExistence type="inferred from homology"/>
<sequence length="460" mass="51057">MKKLMLFVSILVLSLSLVACSSNGASSSDDKIVIWTQAAADHPEGKMFADRVKRYNEEHPDKPQVEIQNITRAGAGSGYIDKLNAAITANDMPDIFTLDGPDIAAYVDSGLLGELDGYMSEGFKEGFTEAIIDQGTVDGKFYGMGYSDSGVAIMYNEDMINALPEDVKALIPASDQDWTWDQFVELARKVDEFAKTSNDPAFEGYESAVSLLLPDITAGAYETGTYYFTPLLWGNDTNIVGEDGVTVDGVLNSDKSVEALTKYAQLFADPQLASATESEKAFHSGKTALSVSGFWYVSELTSNYPNLKFKTVRYPKMNENYDGLYTPSGSWAFVRNGQEEDEDRIKQVVEVMEWLNNDEASEEYYLANGSIPTRVNSIDAIDTNTDNPYHNEAWSVLKYQVENTNKSRPVSPGYPYLSETFAKDVILKIGQNKATDEATIKQYLDDAVKKINLEFEKYQK</sequence>
<evidence type="ECO:0000313" key="6">
    <source>
        <dbReference type="Proteomes" id="UP001526147"/>
    </source>
</evidence>
<evidence type="ECO:0000256" key="2">
    <source>
        <dbReference type="ARBA" id="ARBA00022448"/>
    </source>
</evidence>
<dbReference type="EMBL" id="JAOYEY010000023">
    <property type="protein sequence ID" value="MCV9884794.1"/>
    <property type="molecule type" value="Genomic_DNA"/>
</dbReference>
<gene>
    <name evidence="5" type="ORF">OIH86_03945</name>
</gene>
<keyword evidence="6" id="KW-1185">Reference proteome</keyword>
<accession>A0ABT3DCL4</accession>